<feature type="transmembrane region" description="Helical" evidence="6">
    <location>
        <begin position="33"/>
        <end position="54"/>
    </location>
</feature>
<protein>
    <submittedName>
        <fullName evidence="8">PspC domain-containing protein</fullName>
    </submittedName>
</protein>
<evidence type="ECO:0000313" key="9">
    <source>
        <dbReference type="Proteomes" id="UP001056425"/>
    </source>
</evidence>
<evidence type="ECO:0000256" key="4">
    <source>
        <dbReference type="ARBA" id="ARBA00022989"/>
    </source>
</evidence>
<dbReference type="InterPro" id="IPR052027">
    <property type="entry name" value="PspC"/>
</dbReference>
<evidence type="ECO:0000313" key="8">
    <source>
        <dbReference type="EMBL" id="USG99275.1"/>
    </source>
</evidence>
<keyword evidence="2" id="KW-1003">Cell membrane</keyword>
<organism evidence="8 9">
    <name type="scientific">Thermococcus argininiproducens</name>
    <dbReference type="NCBI Taxonomy" id="2866384"/>
    <lineage>
        <taxon>Archaea</taxon>
        <taxon>Methanobacteriati</taxon>
        <taxon>Methanobacteriota</taxon>
        <taxon>Thermococci</taxon>
        <taxon>Thermococcales</taxon>
        <taxon>Thermococcaceae</taxon>
        <taxon>Thermococcus</taxon>
    </lineage>
</organism>
<evidence type="ECO:0000256" key="1">
    <source>
        <dbReference type="ARBA" id="ARBA00004162"/>
    </source>
</evidence>
<dbReference type="GeneID" id="72778069"/>
<evidence type="ECO:0000256" key="5">
    <source>
        <dbReference type="ARBA" id="ARBA00023136"/>
    </source>
</evidence>
<evidence type="ECO:0000256" key="2">
    <source>
        <dbReference type="ARBA" id="ARBA00022475"/>
    </source>
</evidence>
<sequence length="76" mass="8528">MEKKLYRSRKNRMLFGVCGGLAEYFNVDPTLVRILFIILLIGSVGTAVLLYLLLAVVMPEEPKEGGEEVGKEIKEE</sequence>
<evidence type="ECO:0000256" key="3">
    <source>
        <dbReference type="ARBA" id="ARBA00022692"/>
    </source>
</evidence>
<evidence type="ECO:0000256" key="6">
    <source>
        <dbReference type="SAM" id="Phobius"/>
    </source>
</evidence>
<keyword evidence="4 6" id="KW-1133">Transmembrane helix</keyword>
<accession>A0A9E7SBZ9</accession>
<dbReference type="RefSeq" id="WP_251947963.1">
    <property type="nucleotide sequence ID" value="NZ_CP080572.1"/>
</dbReference>
<dbReference type="AlphaFoldDB" id="A0A9E7SBZ9"/>
<dbReference type="Pfam" id="PF04024">
    <property type="entry name" value="PspC"/>
    <property type="match status" value="1"/>
</dbReference>
<dbReference type="EMBL" id="CP080572">
    <property type="protein sequence ID" value="USG99275.1"/>
    <property type="molecule type" value="Genomic_DNA"/>
</dbReference>
<name>A0A9E7SBZ9_9EURY</name>
<evidence type="ECO:0000259" key="7">
    <source>
        <dbReference type="Pfam" id="PF04024"/>
    </source>
</evidence>
<dbReference type="Proteomes" id="UP001056425">
    <property type="component" value="Chromosome"/>
</dbReference>
<dbReference type="PANTHER" id="PTHR33885">
    <property type="entry name" value="PHAGE SHOCK PROTEIN C"/>
    <property type="match status" value="1"/>
</dbReference>
<dbReference type="GO" id="GO:0005886">
    <property type="term" value="C:plasma membrane"/>
    <property type="evidence" value="ECO:0007669"/>
    <property type="project" value="UniProtKB-SubCell"/>
</dbReference>
<keyword evidence="5 6" id="KW-0472">Membrane</keyword>
<dbReference type="InterPro" id="IPR007168">
    <property type="entry name" value="Phageshock_PspC_N"/>
</dbReference>
<dbReference type="PANTHER" id="PTHR33885:SF3">
    <property type="entry name" value="PHAGE SHOCK PROTEIN C"/>
    <property type="match status" value="1"/>
</dbReference>
<proteinExistence type="predicted"/>
<dbReference type="KEGG" id="thei:K1720_06940"/>
<keyword evidence="3 6" id="KW-0812">Transmembrane</keyword>
<gene>
    <name evidence="8" type="ORF">K1720_06940</name>
</gene>
<keyword evidence="9" id="KW-1185">Reference proteome</keyword>
<comment type="subcellular location">
    <subcellularLocation>
        <location evidence="1">Cell membrane</location>
        <topology evidence="1">Single-pass membrane protein</topology>
    </subcellularLocation>
</comment>
<feature type="domain" description="Phage shock protein PspC N-terminal" evidence="7">
    <location>
        <begin position="3"/>
        <end position="61"/>
    </location>
</feature>
<reference evidence="8 9" key="1">
    <citation type="submission" date="2021-08" db="EMBL/GenBank/DDBJ databases">
        <title>Thermococcus onnuriiensis IOH2.</title>
        <authorList>
            <person name="Park Y.-J."/>
        </authorList>
    </citation>
    <scope>NUCLEOTIDE SEQUENCE [LARGE SCALE GENOMIC DNA]</scope>
    <source>
        <strain evidence="8 9">IOH2</strain>
    </source>
</reference>